<evidence type="ECO:0000313" key="2">
    <source>
        <dbReference type="EMBL" id="AGA91205.1"/>
    </source>
</evidence>
<dbReference type="AlphaFoldDB" id="L0H0P2"/>
<feature type="transmembrane region" description="Helical" evidence="1">
    <location>
        <begin position="31"/>
        <end position="49"/>
    </location>
</feature>
<sequence>MRPRSQVSLKLPQKYVGITNGCDAREGGKRLHTTVVVGFVALTLGSGLFRLSAMSRQTRNAAIGAGVGVVWPASGLTDGSVLSTVGGVARTRPTSRMLVATPGRDRHELCQAK</sequence>
<keyword evidence="1" id="KW-0472">Membrane</keyword>
<organism evidence="2 3">
    <name type="scientific">Thioflavicoccus mobilis 8321</name>
    <dbReference type="NCBI Taxonomy" id="765912"/>
    <lineage>
        <taxon>Bacteria</taxon>
        <taxon>Pseudomonadati</taxon>
        <taxon>Pseudomonadota</taxon>
        <taxon>Gammaproteobacteria</taxon>
        <taxon>Chromatiales</taxon>
        <taxon>Chromatiaceae</taxon>
        <taxon>Thioflavicoccus</taxon>
    </lineage>
</organism>
<keyword evidence="1" id="KW-1133">Transmembrane helix</keyword>
<evidence type="ECO:0000256" key="1">
    <source>
        <dbReference type="SAM" id="Phobius"/>
    </source>
</evidence>
<proteinExistence type="predicted"/>
<reference evidence="2 3" key="1">
    <citation type="submission" date="2011-09" db="EMBL/GenBank/DDBJ databases">
        <title>Complete sequence of chromosome of Thioflavicoccus mobilis 8321.</title>
        <authorList>
            <consortium name="US DOE Joint Genome Institute"/>
            <person name="Lucas S."/>
            <person name="Han J."/>
            <person name="Lapidus A."/>
            <person name="Cheng J.-F."/>
            <person name="Goodwin L."/>
            <person name="Pitluck S."/>
            <person name="Peters L."/>
            <person name="Ovchinnikova G."/>
            <person name="Lu M."/>
            <person name="Detter J.C."/>
            <person name="Han C."/>
            <person name="Tapia R."/>
            <person name="Land M."/>
            <person name="Hauser L."/>
            <person name="Kyrpides N."/>
            <person name="Ivanova N."/>
            <person name="Pagani I."/>
            <person name="Vogl K."/>
            <person name="Liu Z."/>
            <person name="Imhoff J."/>
            <person name="Thiel V."/>
            <person name="Frigaard N.-U."/>
            <person name="Bryant D."/>
            <person name="Woyke T."/>
        </authorList>
    </citation>
    <scope>NUCLEOTIDE SEQUENCE [LARGE SCALE GENOMIC DNA]</scope>
    <source>
        <strain evidence="2 3">8321</strain>
    </source>
</reference>
<accession>L0H0P2</accession>
<name>L0H0P2_9GAMM</name>
<gene>
    <name evidence="2" type="ORF">Thimo_2474</name>
</gene>
<dbReference type="KEGG" id="tmb:Thimo_2474"/>
<dbReference type="HOGENOM" id="CLU_2132383_0_0_6"/>
<keyword evidence="3" id="KW-1185">Reference proteome</keyword>
<dbReference type="Proteomes" id="UP000010816">
    <property type="component" value="Chromosome"/>
</dbReference>
<keyword evidence="1" id="KW-0812">Transmembrane</keyword>
<evidence type="ECO:0000313" key="3">
    <source>
        <dbReference type="Proteomes" id="UP000010816"/>
    </source>
</evidence>
<dbReference type="EMBL" id="CP003051">
    <property type="protein sequence ID" value="AGA91205.1"/>
    <property type="molecule type" value="Genomic_DNA"/>
</dbReference>
<protein>
    <submittedName>
        <fullName evidence="2">Uncharacterized protein</fullName>
    </submittedName>
</protein>